<name>A0A0F9PUQ4_9ZZZZ</name>
<comment type="caution">
    <text evidence="1">The sequence shown here is derived from an EMBL/GenBank/DDBJ whole genome shotgun (WGS) entry which is preliminary data.</text>
</comment>
<dbReference type="AlphaFoldDB" id="A0A0F9PUQ4"/>
<reference evidence="1" key="1">
    <citation type="journal article" date="2015" name="Nature">
        <title>Complex archaea that bridge the gap between prokaryotes and eukaryotes.</title>
        <authorList>
            <person name="Spang A."/>
            <person name="Saw J.H."/>
            <person name="Jorgensen S.L."/>
            <person name="Zaremba-Niedzwiedzka K."/>
            <person name="Martijn J."/>
            <person name="Lind A.E."/>
            <person name="van Eijk R."/>
            <person name="Schleper C."/>
            <person name="Guy L."/>
            <person name="Ettema T.J."/>
        </authorList>
    </citation>
    <scope>NUCLEOTIDE SEQUENCE</scope>
</reference>
<evidence type="ECO:0000313" key="1">
    <source>
        <dbReference type="EMBL" id="KKN35350.1"/>
    </source>
</evidence>
<protein>
    <submittedName>
        <fullName evidence="1">Uncharacterized protein</fullName>
    </submittedName>
</protein>
<dbReference type="EMBL" id="LAZR01002043">
    <property type="protein sequence ID" value="KKN35350.1"/>
    <property type="molecule type" value="Genomic_DNA"/>
</dbReference>
<sequence>MRNVDPIDWWTLTHFVAGFVARKGGLTRNELIALVFIYELFERSDPPESGLNRVVDGIANVIGWELAG</sequence>
<organism evidence="1">
    <name type="scientific">marine sediment metagenome</name>
    <dbReference type="NCBI Taxonomy" id="412755"/>
    <lineage>
        <taxon>unclassified sequences</taxon>
        <taxon>metagenomes</taxon>
        <taxon>ecological metagenomes</taxon>
    </lineage>
</organism>
<proteinExistence type="predicted"/>
<gene>
    <name evidence="1" type="ORF">LCGC14_0784340</name>
</gene>
<accession>A0A0F9PUQ4</accession>